<proteinExistence type="predicted"/>
<dbReference type="RefSeq" id="WP_090051609.1">
    <property type="nucleotide sequence ID" value="NZ_FNCC01000008.1"/>
</dbReference>
<organism evidence="2 3">
    <name type="scientific">Lentzea fradiae</name>
    <dbReference type="NCBI Taxonomy" id="200378"/>
    <lineage>
        <taxon>Bacteria</taxon>
        <taxon>Bacillati</taxon>
        <taxon>Actinomycetota</taxon>
        <taxon>Actinomycetes</taxon>
        <taxon>Pseudonocardiales</taxon>
        <taxon>Pseudonocardiaceae</taxon>
        <taxon>Lentzea</taxon>
    </lineage>
</organism>
<accession>A0A1G7UWD9</accession>
<dbReference type="OrthoDB" id="3695651at2"/>
<sequence>MNDALVREYRELLRSHGVEHLVERKMTPEEYADVVESVRRQLAQAAADYGEKNLLGETPPDDVLSGRHDPHARRAEKIESAVRGLGLDLPGPVHLGEWPHHSFNAQARRMRNGTLLLVNVGVPMLLTEVALALSTRVVIVDPEGGGDWPPRQTETHERRAKQATENLANSLAAYLLYTDSRKGGRQQLDGTGRGAIAFMAADAAQLFAVAHEYGHFLAGHLDQPRPTGSEWLRKSHEQEFEADEIGMLLALEVQKADEQIAGGPFLRTNIAVLGAFLFFAIDHLLTRVRDEVPELGAHRIVSDHPRSDLRAAALRRTVVELEGPDVFQLADAFVPNLAAQEDHVIASLRSLLRG</sequence>
<gene>
    <name evidence="2" type="ORF">SAMN05216553_108443</name>
</gene>
<evidence type="ECO:0000313" key="2">
    <source>
        <dbReference type="EMBL" id="SDG51601.1"/>
    </source>
</evidence>
<dbReference type="STRING" id="200378.SAMN05216553_108443"/>
<keyword evidence="3" id="KW-1185">Reference proteome</keyword>
<evidence type="ECO:0000256" key="1">
    <source>
        <dbReference type="SAM" id="MobiDB-lite"/>
    </source>
</evidence>
<dbReference type="EMBL" id="FNCC01000008">
    <property type="protein sequence ID" value="SDG51601.1"/>
    <property type="molecule type" value="Genomic_DNA"/>
</dbReference>
<feature type="region of interest" description="Disordered" evidence="1">
    <location>
        <begin position="52"/>
        <end position="71"/>
    </location>
</feature>
<name>A0A1G7UWD9_9PSEU</name>
<reference evidence="3" key="1">
    <citation type="submission" date="2016-10" db="EMBL/GenBank/DDBJ databases">
        <authorList>
            <person name="Varghese N."/>
            <person name="Submissions S."/>
        </authorList>
    </citation>
    <scope>NUCLEOTIDE SEQUENCE [LARGE SCALE GENOMIC DNA]</scope>
    <source>
        <strain evidence="3">CGMCC 4.3506</strain>
    </source>
</reference>
<evidence type="ECO:0000313" key="3">
    <source>
        <dbReference type="Proteomes" id="UP000199623"/>
    </source>
</evidence>
<dbReference type="AlphaFoldDB" id="A0A1G7UWD9"/>
<dbReference type="Proteomes" id="UP000199623">
    <property type="component" value="Unassembled WGS sequence"/>
</dbReference>
<protein>
    <submittedName>
        <fullName evidence="2">Uncharacterized protein</fullName>
    </submittedName>
</protein>